<dbReference type="Proteomes" id="UP000278962">
    <property type="component" value="Unassembled WGS sequence"/>
</dbReference>
<evidence type="ECO:0000313" key="3">
    <source>
        <dbReference type="Proteomes" id="UP000278962"/>
    </source>
</evidence>
<protein>
    <recommendedName>
        <fullName evidence="4">Carboxymuconolactone decarboxylase family protein</fullName>
    </recommendedName>
</protein>
<keyword evidence="3" id="KW-1185">Reference proteome</keyword>
<evidence type="ECO:0000313" key="2">
    <source>
        <dbReference type="EMBL" id="RKQ93815.1"/>
    </source>
</evidence>
<name>A0A660LHS4_9ACTN</name>
<reference evidence="2 3" key="1">
    <citation type="submission" date="2018-10" db="EMBL/GenBank/DDBJ databases">
        <title>Genomic Encyclopedia of Archaeal and Bacterial Type Strains, Phase II (KMG-II): from individual species to whole genera.</title>
        <authorList>
            <person name="Goeker M."/>
        </authorList>
    </citation>
    <scope>NUCLEOTIDE SEQUENCE [LARGE SCALE GENOMIC DNA]</scope>
    <source>
        <strain evidence="2 3">DSM 14954</strain>
    </source>
</reference>
<dbReference type="Gene3D" id="1.20.1290.10">
    <property type="entry name" value="AhpD-like"/>
    <property type="match status" value="1"/>
</dbReference>
<evidence type="ECO:0000256" key="1">
    <source>
        <dbReference type="SAM" id="MobiDB-lite"/>
    </source>
</evidence>
<sequence length="184" mass="19443">MSSAFPTHWRHDIRPWRLLARLAAEPELGETVNAQGRLLSELMDARVLELIALRVSAVVDVEYVWRAHAFLSTQRLAVLSPDEVARVTLGADAFAGDDADLLRAVDEILAGGLSAASRATLGSDAVRVTIATGFYALVGALMRDAGPEDDIPSIAGLETPSAARRTGSPDAEVPRVSDISASAG</sequence>
<feature type="region of interest" description="Disordered" evidence="1">
    <location>
        <begin position="152"/>
        <end position="184"/>
    </location>
</feature>
<accession>A0A660LHS4</accession>
<organism evidence="2 3">
    <name type="scientific">Solirubrobacter pauli</name>
    <dbReference type="NCBI Taxonomy" id="166793"/>
    <lineage>
        <taxon>Bacteria</taxon>
        <taxon>Bacillati</taxon>
        <taxon>Actinomycetota</taxon>
        <taxon>Thermoleophilia</taxon>
        <taxon>Solirubrobacterales</taxon>
        <taxon>Solirubrobacteraceae</taxon>
        <taxon>Solirubrobacter</taxon>
    </lineage>
</organism>
<dbReference type="InterPro" id="IPR029032">
    <property type="entry name" value="AhpD-like"/>
</dbReference>
<dbReference type="EMBL" id="RBIL01000001">
    <property type="protein sequence ID" value="RKQ93815.1"/>
    <property type="molecule type" value="Genomic_DNA"/>
</dbReference>
<dbReference type="AlphaFoldDB" id="A0A660LHS4"/>
<comment type="caution">
    <text evidence="2">The sequence shown here is derived from an EMBL/GenBank/DDBJ whole genome shotgun (WGS) entry which is preliminary data.</text>
</comment>
<dbReference type="SUPFAM" id="SSF69118">
    <property type="entry name" value="AhpD-like"/>
    <property type="match status" value="1"/>
</dbReference>
<dbReference type="RefSeq" id="WP_147447868.1">
    <property type="nucleotide sequence ID" value="NZ_RBIL01000001.1"/>
</dbReference>
<proteinExistence type="predicted"/>
<evidence type="ECO:0008006" key="4">
    <source>
        <dbReference type="Google" id="ProtNLM"/>
    </source>
</evidence>
<gene>
    <name evidence="2" type="ORF">C8N24_3689</name>
</gene>